<dbReference type="AlphaFoldDB" id="A0A7U8C628"/>
<evidence type="ECO:0000256" key="1">
    <source>
        <dbReference type="SAM" id="MobiDB-lite"/>
    </source>
</evidence>
<dbReference type="EMBL" id="AAOW01000003">
    <property type="protein sequence ID" value="EAR62253.1"/>
    <property type="molecule type" value="Genomic_DNA"/>
</dbReference>
<name>A0A7U8C628_NEPCE</name>
<accession>A0A7U8C628</accession>
<feature type="region of interest" description="Disordered" evidence="1">
    <location>
        <begin position="1"/>
        <end position="61"/>
    </location>
</feature>
<organism evidence="2 3">
    <name type="scientific">Neptuniibacter caesariensis</name>
    <dbReference type="NCBI Taxonomy" id="207954"/>
    <lineage>
        <taxon>Bacteria</taxon>
        <taxon>Pseudomonadati</taxon>
        <taxon>Pseudomonadota</taxon>
        <taxon>Gammaproteobacteria</taxon>
        <taxon>Oceanospirillales</taxon>
        <taxon>Oceanospirillaceae</taxon>
        <taxon>Neptuniibacter</taxon>
    </lineage>
</organism>
<comment type="caution">
    <text evidence="2">The sequence shown here is derived from an EMBL/GenBank/DDBJ whole genome shotgun (WGS) entry which is preliminary data.</text>
</comment>
<proteinExistence type="predicted"/>
<gene>
    <name evidence="2" type="ORF">MED92_14488</name>
</gene>
<reference evidence="2 3" key="1">
    <citation type="submission" date="2006-02" db="EMBL/GenBank/DDBJ databases">
        <authorList>
            <person name="Pinhassi J."/>
            <person name="Pedros-Alio C."/>
            <person name="Ferriera S."/>
            <person name="Johnson J."/>
            <person name="Kravitz S."/>
            <person name="Halpern A."/>
            <person name="Remington K."/>
            <person name="Beeson K."/>
            <person name="Tran B."/>
            <person name="Rogers Y.-H."/>
            <person name="Friedman R."/>
            <person name="Venter J.C."/>
        </authorList>
    </citation>
    <scope>NUCLEOTIDE SEQUENCE [LARGE SCALE GENOMIC DNA]</scope>
    <source>
        <strain evidence="2 3">MED92</strain>
    </source>
</reference>
<protein>
    <submittedName>
        <fullName evidence="2">Uncharacterized protein</fullName>
    </submittedName>
</protein>
<evidence type="ECO:0000313" key="3">
    <source>
        <dbReference type="Proteomes" id="UP000002171"/>
    </source>
</evidence>
<dbReference type="Proteomes" id="UP000002171">
    <property type="component" value="Unassembled WGS sequence"/>
</dbReference>
<keyword evidence="3" id="KW-1185">Reference proteome</keyword>
<dbReference type="OrthoDB" id="5785328at2"/>
<dbReference type="RefSeq" id="WP_007020563.1">
    <property type="nucleotide sequence ID" value="NZ_CH724125.1"/>
</dbReference>
<sequence>MQFDPHGSEKRSGKDRRELKDRRDEIRFEPGKPDRRQNNGRRKGDDDLWTKAMRETDASGN</sequence>
<evidence type="ECO:0000313" key="2">
    <source>
        <dbReference type="EMBL" id="EAR62253.1"/>
    </source>
</evidence>